<dbReference type="EMBL" id="JAVRJZ010000008">
    <property type="protein sequence ID" value="KAK2719952.1"/>
    <property type="molecule type" value="Genomic_DNA"/>
</dbReference>
<accession>A0AA88L7M6</accession>
<dbReference type="GO" id="GO:0000981">
    <property type="term" value="F:DNA-binding transcription factor activity, RNA polymerase II-specific"/>
    <property type="evidence" value="ECO:0007669"/>
    <property type="project" value="TreeGrafter"/>
</dbReference>
<dbReference type="GO" id="GO:0008270">
    <property type="term" value="F:zinc ion binding"/>
    <property type="evidence" value="ECO:0007669"/>
    <property type="project" value="UniProtKB-KW"/>
</dbReference>
<dbReference type="GO" id="GO:0005634">
    <property type="term" value="C:nucleus"/>
    <property type="evidence" value="ECO:0007669"/>
    <property type="project" value="UniProtKB-SubCell"/>
</dbReference>
<feature type="compositionally biased region" description="Polar residues" evidence="9">
    <location>
        <begin position="1"/>
        <end position="12"/>
    </location>
</feature>
<comment type="similarity">
    <text evidence="7">Belongs to the snail C2H2-type zinc-finger protein family.</text>
</comment>
<dbReference type="Pfam" id="PF00096">
    <property type="entry name" value="zf-C2H2"/>
    <property type="match status" value="1"/>
</dbReference>
<keyword evidence="2" id="KW-0479">Metal-binding</keyword>
<gene>
    <name evidence="11" type="ORF">QYM36_005425</name>
</gene>
<evidence type="ECO:0000259" key="10">
    <source>
        <dbReference type="PROSITE" id="PS50157"/>
    </source>
</evidence>
<dbReference type="InterPro" id="IPR050527">
    <property type="entry name" value="Snail/Krueppel_Znf"/>
</dbReference>
<evidence type="ECO:0000256" key="4">
    <source>
        <dbReference type="ARBA" id="ARBA00022771"/>
    </source>
</evidence>
<feature type="domain" description="C2H2-type" evidence="10">
    <location>
        <begin position="81"/>
        <end position="108"/>
    </location>
</feature>
<comment type="caution">
    <text evidence="11">The sequence shown here is derived from an EMBL/GenBank/DDBJ whole genome shotgun (WGS) entry which is preliminary data.</text>
</comment>
<name>A0AA88L7M6_ARTSF</name>
<keyword evidence="4 8" id="KW-0863">Zinc-finger</keyword>
<organism evidence="11 12">
    <name type="scientific">Artemia franciscana</name>
    <name type="common">Brine shrimp</name>
    <name type="synonym">Artemia sanfranciscana</name>
    <dbReference type="NCBI Taxonomy" id="6661"/>
    <lineage>
        <taxon>Eukaryota</taxon>
        <taxon>Metazoa</taxon>
        <taxon>Ecdysozoa</taxon>
        <taxon>Arthropoda</taxon>
        <taxon>Crustacea</taxon>
        <taxon>Branchiopoda</taxon>
        <taxon>Anostraca</taxon>
        <taxon>Artemiidae</taxon>
        <taxon>Artemia</taxon>
    </lineage>
</organism>
<evidence type="ECO:0000256" key="8">
    <source>
        <dbReference type="PROSITE-ProRule" id="PRU00042"/>
    </source>
</evidence>
<dbReference type="SMART" id="SM00355">
    <property type="entry name" value="ZnF_C2H2"/>
    <property type="match status" value="4"/>
</dbReference>
<comment type="subcellular location">
    <subcellularLocation>
        <location evidence="1">Nucleus</location>
    </subcellularLocation>
</comment>
<evidence type="ECO:0000313" key="11">
    <source>
        <dbReference type="EMBL" id="KAK2719952.1"/>
    </source>
</evidence>
<evidence type="ECO:0000256" key="2">
    <source>
        <dbReference type="ARBA" id="ARBA00022723"/>
    </source>
</evidence>
<dbReference type="PROSITE" id="PS50157">
    <property type="entry name" value="ZINC_FINGER_C2H2_2"/>
    <property type="match status" value="1"/>
</dbReference>
<evidence type="ECO:0000256" key="1">
    <source>
        <dbReference type="ARBA" id="ARBA00004123"/>
    </source>
</evidence>
<evidence type="ECO:0000256" key="3">
    <source>
        <dbReference type="ARBA" id="ARBA00022737"/>
    </source>
</evidence>
<dbReference type="PANTHER" id="PTHR24388:SF54">
    <property type="entry name" value="PROTEIN ESCARGOT"/>
    <property type="match status" value="1"/>
</dbReference>
<keyword evidence="12" id="KW-1185">Reference proteome</keyword>
<evidence type="ECO:0000313" key="12">
    <source>
        <dbReference type="Proteomes" id="UP001187531"/>
    </source>
</evidence>
<sequence length="261" mass="30051">MSLHNSSPSKSSRILEGRKRQEEKDLKCGLCSYSSDKVSNLKRHIAIMHRNGNLNLQCCSTLFSSKSALGRHTLLAHRITHTCSDCGRLFERYTVLRRHMRMNACSRFECKECDFKSSQKIIFERHSRQHVEAQSEAATSLRNSSIPQRLNIVPEYAVSQFEGLCGGTVFCPLLGKRAMQEEQEEFIDLPKIEEVAKEDIMNADNDGKQKHLYKQNSFESLTCSSNDSAEEESNFEPNATSEPKYWLYHKKLRLSNRYQCK</sequence>
<keyword evidence="5" id="KW-0862">Zinc</keyword>
<dbReference type="PANTHER" id="PTHR24388">
    <property type="entry name" value="ZINC FINGER PROTEIN"/>
    <property type="match status" value="1"/>
</dbReference>
<proteinExistence type="inferred from homology"/>
<dbReference type="Gene3D" id="3.30.160.60">
    <property type="entry name" value="Classic Zinc Finger"/>
    <property type="match status" value="2"/>
</dbReference>
<dbReference type="GO" id="GO:0000978">
    <property type="term" value="F:RNA polymerase II cis-regulatory region sequence-specific DNA binding"/>
    <property type="evidence" value="ECO:0007669"/>
    <property type="project" value="TreeGrafter"/>
</dbReference>
<reference evidence="11" key="1">
    <citation type="submission" date="2023-07" db="EMBL/GenBank/DDBJ databases">
        <title>Chromosome-level genome assembly of Artemia franciscana.</title>
        <authorList>
            <person name="Jo E."/>
        </authorList>
    </citation>
    <scope>NUCLEOTIDE SEQUENCE</scope>
    <source>
        <tissue evidence="11">Whole body</tissue>
    </source>
</reference>
<evidence type="ECO:0000256" key="7">
    <source>
        <dbReference type="ARBA" id="ARBA00037948"/>
    </source>
</evidence>
<keyword evidence="6" id="KW-0539">Nucleus</keyword>
<dbReference type="Proteomes" id="UP001187531">
    <property type="component" value="Unassembled WGS sequence"/>
</dbReference>
<dbReference type="InterPro" id="IPR036236">
    <property type="entry name" value="Znf_C2H2_sf"/>
</dbReference>
<dbReference type="SUPFAM" id="SSF57667">
    <property type="entry name" value="beta-beta-alpha zinc fingers"/>
    <property type="match status" value="2"/>
</dbReference>
<feature type="region of interest" description="Disordered" evidence="9">
    <location>
        <begin position="1"/>
        <end position="20"/>
    </location>
</feature>
<evidence type="ECO:0000256" key="6">
    <source>
        <dbReference type="ARBA" id="ARBA00023242"/>
    </source>
</evidence>
<dbReference type="InterPro" id="IPR013087">
    <property type="entry name" value="Znf_C2H2_type"/>
</dbReference>
<evidence type="ECO:0000256" key="9">
    <source>
        <dbReference type="SAM" id="MobiDB-lite"/>
    </source>
</evidence>
<keyword evidence="3" id="KW-0677">Repeat</keyword>
<evidence type="ECO:0000256" key="5">
    <source>
        <dbReference type="ARBA" id="ARBA00022833"/>
    </source>
</evidence>
<protein>
    <recommendedName>
        <fullName evidence="10">C2H2-type domain-containing protein</fullName>
    </recommendedName>
</protein>
<dbReference type="AlphaFoldDB" id="A0AA88L7M6"/>